<accession>U1FP91</accession>
<dbReference type="EMBL" id="AUZJ01000007">
    <property type="protein sequence ID" value="ERF61678.1"/>
    <property type="molecule type" value="Genomic_DNA"/>
</dbReference>
<dbReference type="PATRIC" id="fig|1125725.3.peg.309"/>
<protein>
    <recommendedName>
        <fullName evidence="5">PF09413 family protein</fullName>
    </recommendedName>
</protein>
<dbReference type="Proteomes" id="UP000016412">
    <property type="component" value="Unassembled WGS sequence"/>
</dbReference>
<keyword evidence="4" id="KW-1185">Reference proteome</keyword>
<evidence type="ECO:0000313" key="1">
    <source>
        <dbReference type="EMBL" id="ERF61678.1"/>
    </source>
</evidence>
<sequence>MLLFGKKVEIYESRNYGEFKALKKLLKKNGIAYGTGWVQTEVACGCGAKINMRQVINPNYSPYLWSVYVRPENEDAAKRLVEEMGKGRMMKL</sequence>
<evidence type="ECO:0008006" key="5">
    <source>
        <dbReference type="Google" id="ProtNLM"/>
    </source>
</evidence>
<dbReference type="EMBL" id="AVQI01000072">
    <property type="protein sequence ID" value="ERJ99840.1"/>
    <property type="molecule type" value="Genomic_DNA"/>
</dbReference>
<reference evidence="3 4" key="1">
    <citation type="submission" date="2013-08" db="EMBL/GenBank/DDBJ databases">
        <authorList>
            <person name="Durkin A.S."/>
            <person name="Haft D.R."/>
            <person name="McCorrison J."/>
            <person name="Torralba M."/>
            <person name="Gillis M."/>
            <person name="Haft D.H."/>
            <person name="Methe B."/>
            <person name="Sutton G."/>
            <person name="Nelson K.E."/>
        </authorList>
    </citation>
    <scope>NUCLEOTIDE SEQUENCE [LARGE SCALE GENOMIC DNA]</scope>
    <source>
        <strain evidence="2 4">ATCC 35536</strain>
        <strain evidence="1 3">VPI DR56BR1116</strain>
    </source>
</reference>
<dbReference type="AlphaFoldDB" id="U1FP91"/>
<evidence type="ECO:0000313" key="3">
    <source>
        <dbReference type="Proteomes" id="UP000016412"/>
    </source>
</evidence>
<dbReference type="STRING" id="1125725.HMPREF1325_0358"/>
<evidence type="ECO:0000313" key="4">
    <source>
        <dbReference type="Proteomes" id="UP000016646"/>
    </source>
</evidence>
<name>U1FP91_TRESO</name>
<proteinExistence type="predicted"/>
<comment type="caution">
    <text evidence="1">The sequence shown here is derived from an EMBL/GenBank/DDBJ whole genome shotgun (WGS) entry which is preliminary data.</text>
</comment>
<evidence type="ECO:0000313" key="2">
    <source>
        <dbReference type="EMBL" id="ERJ99840.1"/>
    </source>
</evidence>
<gene>
    <name evidence="2" type="ORF">HMPREF0860_0566</name>
    <name evidence="1" type="ORF">HMPREF1325_0358</name>
</gene>
<dbReference type="RefSeq" id="WP_021329361.1">
    <property type="nucleotide sequence ID" value="NZ_AUZJ01000007.1"/>
</dbReference>
<dbReference type="Proteomes" id="UP000016646">
    <property type="component" value="Unassembled WGS sequence"/>
</dbReference>
<organism evidence="1 3">
    <name type="scientific">Treponema socranskii subsp. socranskii VPI DR56BR1116 = ATCC 35536</name>
    <dbReference type="NCBI Taxonomy" id="1125725"/>
    <lineage>
        <taxon>Bacteria</taxon>
        <taxon>Pseudomonadati</taxon>
        <taxon>Spirochaetota</taxon>
        <taxon>Spirochaetia</taxon>
        <taxon>Spirochaetales</taxon>
        <taxon>Treponemataceae</taxon>
        <taxon>Treponema</taxon>
    </lineage>
</organism>